<dbReference type="Proteomes" id="UP000078561">
    <property type="component" value="Unassembled WGS sequence"/>
</dbReference>
<feature type="repeat" description="PPR" evidence="1">
    <location>
        <begin position="461"/>
        <end position="495"/>
    </location>
</feature>
<feature type="compositionally biased region" description="Low complexity" evidence="2">
    <location>
        <begin position="51"/>
        <end position="66"/>
    </location>
</feature>
<feature type="transmembrane region" description="Helical" evidence="3">
    <location>
        <begin position="774"/>
        <end position="795"/>
    </location>
</feature>
<feature type="compositionally biased region" description="Low complexity" evidence="2">
    <location>
        <begin position="958"/>
        <end position="978"/>
    </location>
</feature>
<evidence type="ECO:0000256" key="2">
    <source>
        <dbReference type="SAM" id="MobiDB-lite"/>
    </source>
</evidence>
<evidence type="ECO:0000313" key="4">
    <source>
        <dbReference type="EMBL" id="SAM09625.1"/>
    </source>
</evidence>
<dbReference type="GO" id="GO:0030007">
    <property type="term" value="P:intracellular potassium ion homeostasis"/>
    <property type="evidence" value="ECO:0007669"/>
    <property type="project" value="TreeGrafter"/>
</dbReference>
<dbReference type="InParanoid" id="A0A168T7Y2"/>
<keyword evidence="3" id="KW-1133">Transmembrane helix</keyword>
<dbReference type="GO" id="GO:1990573">
    <property type="term" value="P:potassium ion import across plasma membrane"/>
    <property type="evidence" value="ECO:0007669"/>
    <property type="project" value="TreeGrafter"/>
</dbReference>
<feature type="repeat" description="PPR" evidence="1">
    <location>
        <begin position="645"/>
        <end position="679"/>
    </location>
</feature>
<dbReference type="PANTHER" id="PTHR31064">
    <property type="entry name" value="POTASSIUM TRANSPORT PROTEIN DDB_G0292412-RELATED"/>
    <property type="match status" value="1"/>
</dbReference>
<dbReference type="GO" id="GO:0140107">
    <property type="term" value="F:high-affinity potassium ion transmembrane transporter activity"/>
    <property type="evidence" value="ECO:0007669"/>
    <property type="project" value="TreeGrafter"/>
</dbReference>
<dbReference type="EMBL" id="LT555164">
    <property type="protein sequence ID" value="SAM09625.1"/>
    <property type="molecule type" value="Genomic_DNA"/>
</dbReference>
<dbReference type="AlphaFoldDB" id="A0A168T7Y2"/>
<proteinExistence type="predicted"/>
<feature type="transmembrane region" description="Helical" evidence="3">
    <location>
        <begin position="720"/>
        <end position="745"/>
    </location>
</feature>
<name>A0A168T7Y2_ABSGL</name>
<dbReference type="Pfam" id="PF01535">
    <property type="entry name" value="PPR"/>
    <property type="match status" value="3"/>
</dbReference>
<feature type="compositionally biased region" description="Basic and acidic residues" evidence="2">
    <location>
        <begin position="942"/>
        <end position="957"/>
    </location>
</feature>
<dbReference type="PROSITE" id="PS51375">
    <property type="entry name" value="PPR"/>
    <property type="match status" value="2"/>
</dbReference>
<evidence type="ECO:0000256" key="3">
    <source>
        <dbReference type="SAM" id="Phobius"/>
    </source>
</evidence>
<organism evidence="4">
    <name type="scientific">Absidia glauca</name>
    <name type="common">Pin mould</name>
    <dbReference type="NCBI Taxonomy" id="4829"/>
    <lineage>
        <taxon>Eukaryota</taxon>
        <taxon>Fungi</taxon>
        <taxon>Fungi incertae sedis</taxon>
        <taxon>Mucoromycota</taxon>
        <taxon>Mucoromycotina</taxon>
        <taxon>Mucoromycetes</taxon>
        <taxon>Mucorales</taxon>
        <taxon>Cunninghamellaceae</taxon>
        <taxon>Absidia</taxon>
    </lineage>
</organism>
<dbReference type="InterPro" id="IPR051143">
    <property type="entry name" value="TrkH_K-transport"/>
</dbReference>
<sequence>MSVPSTGSTLCRRLWISRFPHDLFQSQHGRSVSMATKQTQRLSTPTATYQSPPSFLTPTTPSPTVMSPLVNTKTTALPKKLINKALVRQLKADNVEDIRRVLDDLYRSGHIPCISTYNHIMKALAKRFHERQWQLEAHALLADMDRHGVTPSSQTYIQMLLGYIIHTNSAAIDTQRLIPTLFDRLLHCERHQGFKRTHHKIKKLVEVMAGVGHASILPVMEASVKVGICLEPAIWNTALTGCIKRGNVDASGQLLDLMRQQQSSKAPDPTSYHIVIGGYLGQRGNGVVDLDRAIQVLQYMVQDGLTADYRIYQDFLYAYLTPDRQPLGNNLTTVQRLWQAMRMGMTTGQKMDGRLLVMVLDYYMQHHGYSAMEHVYWDLRQHNHALSRRTVIYFYKAVIGFAQKQHLLSGISMFYDLVANGHGANHAATSALLRACILRGQLDMAQQILDVVEESSEQVASDSHYATMVQAYVQQGQLESASRLFEKVCQLSRSPRTLLTAYQAMIHGYFRAQNPDMAESLLDRYLRSSQDASGSSNGKMDQRLVGTMVEGLGLLGGGGDKLDGFLDRQDVEITTVGTMATVIQSRLYHGDCLGAERDLKQGLDQFGVVALQSSIQGVLSGMALNGSVSSCESLANLLSTNGLMDAGAYAALLVCYGRSGDATKLKHVYDELLQKGLPLEQGLANKHKRPLLVTMLPLPSILDHAHRFTNRHIHFLQIHYFYILLIILVFSGLFYCPSGTSWAYIDALYMATTSCTNTGVNTIPLSNMSTYQVMVLYFSSLAGSHILVSLVVVMVRKYYFNKRFREVVLFNKARKARELQRRRQNSITSNNSKLNNRPVINVLLHSGSNIGDQDMEPGIIGPLTMPLEHQHQHHLRQLRPQQQQQQDTTIVIDEPNDGELQQQQHSSDEKQQQESHFTDARTTIGGANIIFADNIVQQREAARQRLEAQRKLEDGKQDPWPTDTHQPQQQQQQQQQPSDDNDTTDILSLAQDQMELTREQRYYVGGAEYRALDLLTIVIPSYYVGTVLCASLAFRLYIAVSPYAQHVLLSVCDEQPGAQPDRCFHGAFPKLALPSFGVRLPGAGGQYCVPHLFAVLPLVAVPPDSEILLDAS</sequence>
<keyword evidence="3" id="KW-0812">Transmembrane</keyword>
<evidence type="ECO:0000313" key="5">
    <source>
        <dbReference type="Proteomes" id="UP000078561"/>
    </source>
</evidence>
<evidence type="ECO:0000256" key="1">
    <source>
        <dbReference type="PROSITE-ProRule" id="PRU00708"/>
    </source>
</evidence>
<dbReference type="OrthoDB" id="185373at2759"/>
<gene>
    <name evidence="4" type="primary">ABSGL_15326.1 scaffold 16604</name>
</gene>
<feature type="region of interest" description="Disordered" evidence="2">
    <location>
        <begin position="942"/>
        <end position="984"/>
    </location>
</feature>
<keyword evidence="3" id="KW-0472">Membrane</keyword>
<dbReference type="STRING" id="4829.A0A168T7Y2"/>
<dbReference type="SUPFAM" id="SSF81324">
    <property type="entry name" value="Voltage-gated potassium channels"/>
    <property type="match status" value="1"/>
</dbReference>
<dbReference type="Gene3D" id="1.25.40.10">
    <property type="entry name" value="Tetratricopeptide repeat domain"/>
    <property type="match status" value="3"/>
</dbReference>
<accession>A0A168T7Y2</accession>
<dbReference type="InterPro" id="IPR011990">
    <property type="entry name" value="TPR-like_helical_dom_sf"/>
</dbReference>
<feature type="region of interest" description="Disordered" evidence="2">
    <location>
        <begin position="42"/>
        <end position="66"/>
    </location>
</feature>
<protein>
    <recommendedName>
        <fullName evidence="6">Pentacotripeptide-repeat region of PRORP domain-containing protein</fullName>
    </recommendedName>
</protein>
<dbReference type="PANTHER" id="PTHR31064:SF30">
    <property type="entry name" value="HIGH-AFFINITY POTASSIUM TRANSPORT PROTEIN-RELATED"/>
    <property type="match status" value="1"/>
</dbReference>
<dbReference type="GO" id="GO:0005886">
    <property type="term" value="C:plasma membrane"/>
    <property type="evidence" value="ECO:0007669"/>
    <property type="project" value="TreeGrafter"/>
</dbReference>
<evidence type="ECO:0008006" key="6">
    <source>
        <dbReference type="Google" id="ProtNLM"/>
    </source>
</evidence>
<reference evidence="4" key="1">
    <citation type="submission" date="2016-04" db="EMBL/GenBank/DDBJ databases">
        <authorList>
            <person name="Evans L.H."/>
            <person name="Alamgir A."/>
            <person name="Owens N."/>
            <person name="Weber N.D."/>
            <person name="Virtaneva K."/>
            <person name="Barbian K."/>
            <person name="Babar A."/>
            <person name="Rosenke K."/>
        </authorList>
    </citation>
    <scope>NUCLEOTIDE SEQUENCE [LARGE SCALE GENOMIC DNA]</scope>
    <source>
        <strain evidence="4">CBS 101.48</strain>
    </source>
</reference>
<keyword evidence="5" id="KW-1185">Reference proteome</keyword>
<dbReference type="InterPro" id="IPR002885">
    <property type="entry name" value="PPR_rpt"/>
</dbReference>